<reference evidence="1 2" key="1">
    <citation type="submission" date="2018-05" db="EMBL/GenBank/DDBJ databases">
        <title>Genomic Encyclopedia of Type Strains, Phase IV (KMG-IV): sequencing the most valuable type-strain genomes for metagenomic binning, comparative biology and taxonomic classification.</title>
        <authorList>
            <person name="Goeker M."/>
        </authorList>
    </citation>
    <scope>NUCLEOTIDE SEQUENCE [LARGE SCALE GENOMIC DNA]</scope>
    <source>
        <strain evidence="1 2">DSM 2626</strain>
    </source>
</reference>
<dbReference type="AlphaFoldDB" id="A0A8E2W756"/>
<proteinExistence type="predicted"/>
<gene>
    <name evidence="1" type="ORF">C8D77_115104</name>
</gene>
<dbReference type="Proteomes" id="UP000245631">
    <property type="component" value="Unassembled WGS sequence"/>
</dbReference>
<comment type="caution">
    <text evidence="1">The sequence shown here is derived from an EMBL/GenBank/DDBJ whole genome shotgun (WGS) entry which is preliminary data.</text>
</comment>
<name>A0A8E2W756_RHILI</name>
<accession>A0A8E2W756</accession>
<evidence type="ECO:0008006" key="3">
    <source>
        <dbReference type="Google" id="ProtNLM"/>
    </source>
</evidence>
<organism evidence="1 2">
    <name type="scientific">Rhizobium loti</name>
    <name type="common">Mesorhizobium loti</name>
    <dbReference type="NCBI Taxonomy" id="381"/>
    <lineage>
        <taxon>Bacteria</taxon>
        <taxon>Pseudomonadati</taxon>
        <taxon>Pseudomonadota</taxon>
        <taxon>Alphaproteobacteria</taxon>
        <taxon>Hyphomicrobiales</taxon>
        <taxon>Phyllobacteriaceae</taxon>
        <taxon>Mesorhizobium</taxon>
    </lineage>
</organism>
<protein>
    <recommendedName>
        <fullName evidence="3">CBS domain-containing protein</fullName>
    </recommendedName>
</protein>
<evidence type="ECO:0000313" key="1">
    <source>
        <dbReference type="EMBL" id="PWJ87665.1"/>
    </source>
</evidence>
<sequence length="67" mass="6691">MIGADGRLAGAVGPRELTQATETVKGLMSKAGVVVGAERRILGLITQTDLLAAAGRLQTADTGLSAA</sequence>
<evidence type="ECO:0000313" key="2">
    <source>
        <dbReference type="Proteomes" id="UP000245631"/>
    </source>
</evidence>
<dbReference type="EMBL" id="QGGH01000015">
    <property type="protein sequence ID" value="PWJ87665.1"/>
    <property type="molecule type" value="Genomic_DNA"/>
</dbReference>